<dbReference type="AlphaFoldDB" id="A0AAQ3NMZ4"/>
<reference evidence="3 4" key="1">
    <citation type="journal article" date="2023" name="Life. Sci Alliance">
        <title>Evolutionary insights into 3D genome organization and epigenetic landscape of Vigna mungo.</title>
        <authorList>
            <person name="Junaid A."/>
            <person name="Singh B."/>
            <person name="Bhatia S."/>
        </authorList>
    </citation>
    <scope>NUCLEOTIDE SEQUENCE [LARGE SCALE GENOMIC DNA]</scope>
    <source>
        <strain evidence="3">Urdbean</strain>
    </source>
</reference>
<name>A0AAQ3NMZ4_VIGMU</name>
<keyword evidence="4" id="KW-1185">Reference proteome</keyword>
<keyword evidence="1" id="KW-0175">Coiled coil</keyword>
<protein>
    <submittedName>
        <fullName evidence="3">Uncharacterized protein</fullName>
    </submittedName>
</protein>
<sequence>MGFSSSSFSSGSNLRMLVARGGDNGISGGGSSSCKEASFPSLVRSRMEGKRFRQQAQPPSWRHRGRGKASPRCKGVSLFIDFTIVGASCWSCDLGVRDLNGVFFLRLAILDEMEDDEKELEHSSIQEKLDKELKELDRKLEQKEALQVALEAICSFLVARTTELEMAAYPALDELRSLDTSATIYLPQAVEKEMLQAFSWMLRFSAKKVEDLE</sequence>
<accession>A0AAQ3NMZ4</accession>
<evidence type="ECO:0000256" key="1">
    <source>
        <dbReference type="SAM" id="Coils"/>
    </source>
</evidence>
<evidence type="ECO:0000313" key="3">
    <source>
        <dbReference type="EMBL" id="WVZ11923.1"/>
    </source>
</evidence>
<dbReference type="EMBL" id="CP144696">
    <property type="protein sequence ID" value="WVZ11923.1"/>
    <property type="molecule type" value="Genomic_DNA"/>
</dbReference>
<feature type="region of interest" description="Disordered" evidence="2">
    <location>
        <begin position="46"/>
        <end position="68"/>
    </location>
</feature>
<dbReference type="Proteomes" id="UP001374535">
    <property type="component" value="Chromosome 5"/>
</dbReference>
<feature type="coiled-coil region" evidence="1">
    <location>
        <begin position="122"/>
        <end position="153"/>
    </location>
</feature>
<evidence type="ECO:0000256" key="2">
    <source>
        <dbReference type="SAM" id="MobiDB-lite"/>
    </source>
</evidence>
<organism evidence="3 4">
    <name type="scientific">Vigna mungo</name>
    <name type="common">Black gram</name>
    <name type="synonym">Phaseolus mungo</name>
    <dbReference type="NCBI Taxonomy" id="3915"/>
    <lineage>
        <taxon>Eukaryota</taxon>
        <taxon>Viridiplantae</taxon>
        <taxon>Streptophyta</taxon>
        <taxon>Embryophyta</taxon>
        <taxon>Tracheophyta</taxon>
        <taxon>Spermatophyta</taxon>
        <taxon>Magnoliopsida</taxon>
        <taxon>eudicotyledons</taxon>
        <taxon>Gunneridae</taxon>
        <taxon>Pentapetalae</taxon>
        <taxon>rosids</taxon>
        <taxon>fabids</taxon>
        <taxon>Fabales</taxon>
        <taxon>Fabaceae</taxon>
        <taxon>Papilionoideae</taxon>
        <taxon>50 kb inversion clade</taxon>
        <taxon>NPAAA clade</taxon>
        <taxon>indigoferoid/millettioid clade</taxon>
        <taxon>Phaseoleae</taxon>
        <taxon>Vigna</taxon>
    </lineage>
</organism>
<gene>
    <name evidence="3" type="ORF">V8G54_016453</name>
</gene>
<proteinExistence type="predicted"/>
<evidence type="ECO:0000313" key="4">
    <source>
        <dbReference type="Proteomes" id="UP001374535"/>
    </source>
</evidence>